<reference evidence="2 3" key="1">
    <citation type="journal article" date="2017" name="Gigascience">
        <title>Draft genome of the honey bee ectoparasitic mite, Tropilaelaps mercedesae, is shaped by the parasitic life history.</title>
        <authorList>
            <person name="Dong X."/>
            <person name="Armstrong S.D."/>
            <person name="Xia D."/>
            <person name="Makepeace B.L."/>
            <person name="Darby A.C."/>
            <person name="Kadowaki T."/>
        </authorList>
    </citation>
    <scope>NUCLEOTIDE SEQUENCE [LARGE SCALE GENOMIC DNA]</scope>
    <source>
        <strain evidence="2">Wuxi-XJTLU</strain>
    </source>
</reference>
<feature type="compositionally biased region" description="Polar residues" evidence="1">
    <location>
        <begin position="34"/>
        <end position="50"/>
    </location>
</feature>
<feature type="region of interest" description="Disordered" evidence="1">
    <location>
        <begin position="34"/>
        <end position="67"/>
    </location>
</feature>
<comment type="caution">
    <text evidence="2">The sequence shown here is derived from an EMBL/GenBank/DDBJ whole genome shotgun (WGS) entry which is preliminary data.</text>
</comment>
<dbReference type="Proteomes" id="UP000192247">
    <property type="component" value="Unassembled WGS sequence"/>
</dbReference>
<evidence type="ECO:0000313" key="3">
    <source>
        <dbReference type="Proteomes" id="UP000192247"/>
    </source>
</evidence>
<evidence type="ECO:0000256" key="1">
    <source>
        <dbReference type="SAM" id="MobiDB-lite"/>
    </source>
</evidence>
<accession>A0A1V9XWS1</accession>
<protein>
    <submittedName>
        <fullName evidence="2">Uncharacterized protein</fullName>
    </submittedName>
</protein>
<evidence type="ECO:0000313" key="2">
    <source>
        <dbReference type="EMBL" id="OQR77863.1"/>
    </source>
</evidence>
<gene>
    <name evidence="2" type="ORF">BIW11_06790</name>
</gene>
<organism evidence="2 3">
    <name type="scientific">Tropilaelaps mercedesae</name>
    <dbReference type="NCBI Taxonomy" id="418985"/>
    <lineage>
        <taxon>Eukaryota</taxon>
        <taxon>Metazoa</taxon>
        <taxon>Ecdysozoa</taxon>
        <taxon>Arthropoda</taxon>
        <taxon>Chelicerata</taxon>
        <taxon>Arachnida</taxon>
        <taxon>Acari</taxon>
        <taxon>Parasitiformes</taxon>
        <taxon>Mesostigmata</taxon>
        <taxon>Gamasina</taxon>
        <taxon>Dermanyssoidea</taxon>
        <taxon>Laelapidae</taxon>
        <taxon>Tropilaelaps</taxon>
    </lineage>
</organism>
<sequence length="471" mass="51675">MITFMHWIRRQPLLPSIRVFDVIRLVPYLRSFNGTSTARPTLTPELSQSGRTRKISSSTQQTTSQRERSLITRNEIIGETSERPSSFKHRDVNRQASVEVMESSTQTTDSPSIHRRRCGEESDLSCASNPPPWWNGVCRSKRDLSRPCRGSSSLCPEPCNSYLDDHYKANFCGEDITGTTPITDAARVGQSDDSWRELRELIDQAVNRTRWAPSACTCCGSQHVAPSRAFVSSQSQTEDERLIAPAALGFPQMDTIPSANVLDTLLSWNSIWSNVESDNVLHSASCLSPSSAPGAFESATSQPWANDSLKGVTHSKIRWAPSVQVGQGGANHNSGPLNVPVQSCPTPIGSLRHRRIEDRIQPSIWSPTWQPSSSDPEFAVTSSLMLYSSAEGRFNERPFPTFLRNTVNGLSEGNICTNRRAPVQNDMGSAIIQESNFSLPEINRPSILAVAGSSKSTLPAARISSAASKTS</sequence>
<proteinExistence type="predicted"/>
<dbReference type="EMBL" id="MNPL01002957">
    <property type="protein sequence ID" value="OQR77863.1"/>
    <property type="molecule type" value="Genomic_DNA"/>
</dbReference>
<dbReference type="AlphaFoldDB" id="A0A1V9XWS1"/>
<name>A0A1V9XWS1_9ACAR</name>
<dbReference type="InParanoid" id="A0A1V9XWS1"/>
<keyword evidence="3" id="KW-1185">Reference proteome</keyword>
<dbReference type="OrthoDB" id="10554589at2759"/>